<name>A0A9W6XYE2_9STRA</name>
<feature type="compositionally biased region" description="Basic and acidic residues" evidence="1">
    <location>
        <begin position="54"/>
        <end position="74"/>
    </location>
</feature>
<evidence type="ECO:0000256" key="1">
    <source>
        <dbReference type="SAM" id="MobiDB-lite"/>
    </source>
</evidence>
<protein>
    <submittedName>
        <fullName evidence="2">Unnamed protein product</fullName>
    </submittedName>
</protein>
<comment type="caution">
    <text evidence="2">The sequence shown here is derived from an EMBL/GenBank/DDBJ whole genome shotgun (WGS) entry which is preliminary data.</text>
</comment>
<dbReference type="Proteomes" id="UP001165121">
    <property type="component" value="Unassembled WGS sequence"/>
</dbReference>
<organism evidence="2 3">
    <name type="scientific">Phytophthora fragariaefolia</name>
    <dbReference type="NCBI Taxonomy" id="1490495"/>
    <lineage>
        <taxon>Eukaryota</taxon>
        <taxon>Sar</taxon>
        <taxon>Stramenopiles</taxon>
        <taxon>Oomycota</taxon>
        <taxon>Peronosporomycetes</taxon>
        <taxon>Peronosporales</taxon>
        <taxon>Peronosporaceae</taxon>
        <taxon>Phytophthora</taxon>
    </lineage>
</organism>
<feature type="compositionally biased region" description="Low complexity" evidence="1">
    <location>
        <begin position="11"/>
        <end position="23"/>
    </location>
</feature>
<accession>A0A9W6XYE2</accession>
<keyword evidence="3" id="KW-1185">Reference proteome</keyword>
<proteinExistence type="predicted"/>
<sequence>MRGDPAVSQRLQQAAEQLQAAIRSARKRRKSRDDVGESPGGKSWRLAPMVMLAPEREECDALKDEDKSDTDREQQQGLDNEVDSVGTSLASGSILHSPLKEESAVRRAEVVQENTLGSDSVEQDMRKALEWMQRDVERQARENRAVRENLVRAVLDITDVIADFVSPDAASVLVHVAAVATGTASQETDNNAVAPVLRPDRVDELIVQWEDALVSWREQNLIERQELMGALTTLEEEHVSRMEADKASYREQLIHETNAQQSKFCKMLVLLLLIQCWD</sequence>
<feature type="region of interest" description="Disordered" evidence="1">
    <location>
        <begin position="1"/>
        <end position="85"/>
    </location>
</feature>
<evidence type="ECO:0000313" key="2">
    <source>
        <dbReference type="EMBL" id="GMF48146.1"/>
    </source>
</evidence>
<gene>
    <name evidence="2" type="ORF">Pfra01_001847000</name>
</gene>
<reference evidence="2" key="1">
    <citation type="submission" date="2023-04" db="EMBL/GenBank/DDBJ databases">
        <title>Phytophthora fragariaefolia NBRC 109709.</title>
        <authorList>
            <person name="Ichikawa N."/>
            <person name="Sato H."/>
            <person name="Tonouchi N."/>
        </authorList>
    </citation>
    <scope>NUCLEOTIDE SEQUENCE</scope>
    <source>
        <strain evidence="2">NBRC 109709</strain>
    </source>
</reference>
<dbReference type="EMBL" id="BSXT01002281">
    <property type="protein sequence ID" value="GMF48146.1"/>
    <property type="molecule type" value="Genomic_DNA"/>
</dbReference>
<evidence type="ECO:0000313" key="3">
    <source>
        <dbReference type="Proteomes" id="UP001165121"/>
    </source>
</evidence>
<dbReference type="AlphaFoldDB" id="A0A9W6XYE2"/>
<dbReference type="OrthoDB" id="167940at2759"/>